<dbReference type="EC" id="3.4.21.-" evidence="11"/>
<organism evidence="11 12">
    <name type="scientific">Mytilus coruscus</name>
    <name type="common">Sea mussel</name>
    <dbReference type="NCBI Taxonomy" id="42192"/>
    <lineage>
        <taxon>Eukaryota</taxon>
        <taxon>Metazoa</taxon>
        <taxon>Spiralia</taxon>
        <taxon>Lophotrochozoa</taxon>
        <taxon>Mollusca</taxon>
        <taxon>Bivalvia</taxon>
        <taxon>Autobranchia</taxon>
        <taxon>Pteriomorphia</taxon>
        <taxon>Mytilida</taxon>
        <taxon>Mytiloidea</taxon>
        <taxon>Mytilidae</taxon>
        <taxon>Mytilinae</taxon>
        <taxon>Mytilus</taxon>
    </lineage>
</organism>
<feature type="region of interest" description="Disordered" evidence="8">
    <location>
        <begin position="240"/>
        <end position="315"/>
    </location>
</feature>
<evidence type="ECO:0000259" key="10">
    <source>
        <dbReference type="Pfam" id="PF01694"/>
    </source>
</evidence>
<evidence type="ECO:0000256" key="7">
    <source>
        <dbReference type="ARBA" id="ARBA00023136"/>
    </source>
</evidence>
<reference evidence="11 12" key="1">
    <citation type="submission" date="2020-06" db="EMBL/GenBank/DDBJ databases">
        <authorList>
            <person name="Li R."/>
            <person name="Bekaert M."/>
        </authorList>
    </citation>
    <scope>NUCLEOTIDE SEQUENCE [LARGE SCALE GENOMIC DNA]</scope>
    <source>
        <strain evidence="12">wild</strain>
    </source>
</reference>
<dbReference type="PANTHER" id="PTHR43066">
    <property type="entry name" value="RHOMBOID-RELATED PROTEIN"/>
    <property type="match status" value="1"/>
</dbReference>
<dbReference type="Pfam" id="PF01694">
    <property type="entry name" value="Rhomboid"/>
    <property type="match status" value="1"/>
</dbReference>
<evidence type="ECO:0000256" key="8">
    <source>
        <dbReference type="SAM" id="MobiDB-lite"/>
    </source>
</evidence>
<evidence type="ECO:0000313" key="11">
    <source>
        <dbReference type="EMBL" id="CAC5420561.1"/>
    </source>
</evidence>
<keyword evidence="6 9" id="KW-1133">Transmembrane helix</keyword>
<dbReference type="GO" id="GO:0006508">
    <property type="term" value="P:proteolysis"/>
    <property type="evidence" value="ECO:0007669"/>
    <property type="project" value="UniProtKB-KW"/>
</dbReference>
<keyword evidence="7 9" id="KW-0472">Membrane</keyword>
<dbReference type="GO" id="GO:0004252">
    <property type="term" value="F:serine-type endopeptidase activity"/>
    <property type="evidence" value="ECO:0007669"/>
    <property type="project" value="InterPro"/>
</dbReference>
<keyword evidence="12" id="KW-1185">Reference proteome</keyword>
<keyword evidence="3" id="KW-0645">Protease</keyword>
<dbReference type="InterPro" id="IPR022764">
    <property type="entry name" value="Peptidase_S54_rhomboid_dom"/>
</dbReference>
<gene>
    <name evidence="11" type="ORF">MCOR_52778</name>
</gene>
<dbReference type="Gene3D" id="1.20.1540.10">
    <property type="entry name" value="Rhomboid-like"/>
    <property type="match status" value="1"/>
</dbReference>
<dbReference type="Proteomes" id="UP000507470">
    <property type="component" value="Unassembled WGS sequence"/>
</dbReference>
<feature type="transmembrane region" description="Helical" evidence="9">
    <location>
        <begin position="143"/>
        <end position="162"/>
    </location>
</feature>
<dbReference type="FunFam" id="1.20.1540.10:FF:000008">
    <property type="entry name" value="RHOMBOID-like protein 13"/>
    <property type="match status" value="1"/>
</dbReference>
<evidence type="ECO:0000256" key="6">
    <source>
        <dbReference type="ARBA" id="ARBA00022989"/>
    </source>
</evidence>
<feature type="compositionally biased region" description="Basic and acidic residues" evidence="8">
    <location>
        <begin position="278"/>
        <end position="294"/>
    </location>
</feature>
<proteinExistence type="inferred from homology"/>
<evidence type="ECO:0000256" key="4">
    <source>
        <dbReference type="ARBA" id="ARBA00022692"/>
    </source>
</evidence>
<dbReference type="PANTHER" id="PTHR43066:SF1">
    <property type="entry name" value="RHOMBOID PROTEIN 2"/>
    <property type="match status" value="1"/>
</dbReference>
<evidence type="ECO:0000256" key="9">
    <source>
        <dbReference type="SAM" id="Phobius"/>
    </source>
</evidence>
<dbReference type="AlphaFoldDB" id="A0A6J8ENA7"/>
<comment type="similarity">
    <text evidence="2">Belongs to the peptidase S54 family.</text>
</comment>
<evidence type="ECO:0000256" key="1">
    <source>
        <dbReference type="ARBA" id="ARBA00004141"/>
    </source>
</evidence>
<dbReference type="SUPFAM" id="SSF144091">
    <property type="entry name" value="Rhomboid-like"/>
    <property type="match status" value="1"/>
</dbReference>
<keyword evidence="4 9" id="KW-0812">Transmembrane</keyword>
<evidence type="ECO:0000256" key="3">
    <source>
        <dbReference type="ARBA" id="ARBA00022670"/>
    </source>
</evidence>
<dbReference type="InterPro" id="IPR035952">
    <property type="entry name" value="Rhomboid-like_sf"/>
</dbReference>
<evidence type="ECO:0000256" key="2">
    <source>
        <dbReference type="ARBA" id="ARBA00009045"/>
    </source>
</evidence>
<comment type="subcellular location">
    <subcellularLocation>
        <location evidence="1">Membrane</location>
        <topology evidence="1">Multi-pass membrane protein</topology>
    </subcellularLocation>
</comment>
<evidence type="ECO:0000256" key="5">
    <source>
        <dbReference type="ARBA" id="ARBA00022801"/>
    </source>
</evidence>
<keyword evidence="5 11" id="KW-0378">Hydrolase</keyword>
<name>A0A6J8ENA7_MYTCO</name>
<dbReference type="OrthoDB" id="10257275at2759"/>
<feature type="transmembrane region" description="Helical" evidence="9">
    <location>
        <begin position="112"/>
        <end position="131"/>
    </location>
</feature>
<evidence type="ECO:0000313" key="12">
    <source>
        <dbReference type="Proteomes" id="UP000507470"/>
    </source>
</evidence>
<feature type="domain" description="Peptidase S54 rhomboid" evidence="10">
    <location>
        <begin position="72"/>
        <end position="216"/>
    </location>
</feature>
<dbReference type="GO" id="GO:0016020">
    <property type="term" value="C:membrane"/>
    <property type="evidence" value="ECO:0007669"/>
    <property type="project" value="UniProtKB-SubCell"/>
</dbReference>
<dbReference type="EMBL" id="CACVKT020009160">
    <property type="protein sequence ID" value="CAC5420561.1"/>
    <property type="molecule type" value="Genomic_DNA"/>
</dbReference>
<feature type="transmembrane region" description="Helical" evidence="9">
    <location>
        <begin position="199"/>
        <end position="216"/>
    </location>
</feature>
<sequence length="315" mass="35891">MPYLGGRSGGRGLGVFLLAAQMMNIGVDNIPPVTLAAVILQSAIFLQFGDLMKWFPNAGKVCLSVYHVLYRKEWRRLILAALYHSNDIHLYYNMASFLYKGRVLERKFRSVYFLYLLAVFTVLTSLTYLGLNMALERVFDDSSYDLVCAVGFSGVIFALKVLVSHYTPAGTQYILGFIPVPSKIAFWAELVIIQLITPHVSFTGHLAGILVGILYIKGPLKPLMDSVIAPAPSYTYQRQSTGYRTGYTESNRGYNTRSTSQQETRYNNYTAGLSEEEQVQRAREESLREEESRRNTNRLYPDLDDLRQRRQNRFQ</sequence>
<protein>
    <submittedName>
        <fullName evidence="11">RHBDD1</fullName>
        <ecNumber evidence="11">3.4.21.-</ecNumber>
    </submittedName>
</protein>
<accession>A0A6J8ENA7</accession>
<feature type="compositionally biased region" description="Polar residues" evidence="8">
    <location>
        <begin position="240"/>
        <end position="271"/>
    </location>
</feature>